<organism evidence="2 3">
    <name type="scientific">Paxillus rubicundulus Ve08.2h10</name>
    <dbReference type="NCBI Taxonomy" id="930991"/>
    <lineage>
        <taxon>Eukaryota</taxon>
        <taxon>Fungi</taxon>
        <taxon>Dikarya</taxon>
        <taxon>Basidiomycota</taxon>
        <taxon>Agaricomycotina</taxon>
        <taxon>Agaricomycetes</taxon>
        <taxon>Agaricomycetidae</taxon>
        <taxon>Boletales</taxon>
        <taxon>Paxilineae</taxon>
        <taxon>Paxillaceae</taxon>
        <taxon>Paxillus</taxon>
    </lineage>
</organism>
<dbReference type="AlphaFoldDB" id="A0A0D0DF27"/>
<dbReference type="Proteomes" id="UP000054538">
    <property type="component" value="Unassembled WGS sequence"/>
</dbReference>
<evidence type="ECO:0000256" key="1">
    <source>
        <dbReference type="SAM" id="MobiDB-lite"/>
    </source>
</evidence>
<reference evidence="3" key="2">
    <citation type="submission" date="2015-01" db="EMBL/GenBank/DDBJ databases">
        <title>Evolutionary Origins and Diversification of the Mycorrhizal Mutualists.</title>
        <authorList>
            <consortium name="DOE Joint Genome Institute"/>
            <consortium name="Mycorrhizal Genomics Consortium"/>
            <person name="Kohler A."/>
            <person name="Kuo A."/>
            <person name="Nagy L.G."/>
            <person name="Floudas D."/>
            <person name="Copeland A."/>
            <person name="Barry K.W."/>
            <person name="Cichocki N."/>
            <person name="Veneault-Fourrey C."/>
            <person name="LaButti K."/>
            <person name="Lindquist E.A."/>
            <person name="Lipzen A."/>
            <person name="Lundell T."/>
            <person name="Morin E."/>
            <person name="Murat C."/>
            <person name="Riley R."/>
            <person name="Ohm R."/>
            <person name="Sun H."/>
            <person name="Tunlid A."/>
            <person name="Henrissat B."/>
            <person name="Grigoriev I.V."/>
            <person name="Hibbett D.S."/>
            <person name="Martin F."/>
        </authorList>
    </citation>
    <scope>NUCLEOTIDE SEQUENCE [LARGE SCALE GENOMIC DNA]</scope>
    <source>
        <strain evidence="3">Ve08.2h10</strain>
    </source>
</reference>
<feature type="region of interest" description="Disordered" evidence="1">
    <location>
        <begin position="1"/>
        <end position="73"/>
    </location>
</feature>
<protein>
    <submittedName>
        <fullName evidence="2">Uncharacterized protein</fullName>
    </submittedName>
</protein>
<sequence>MHARKFRPTQNIVVSTSVPSNKNTKGTSTTNTQSVADTQRKGRGHGWSTCSTYAQQRRGRAATAQQNPEIHLQ</sequence>
<name>A0A0D0DF27_9AGAM</name>
<dbReference type="EMBL" id="KN824997">
    <property type="protein sequence ID" value="KIK96227.1"/>
    <property type="molecule type" value="Genomic_DNA"/>
</dbReference>
<reference evidence="2 3" key="1">
    <citation type="submission" date="2014-04" db="EMBL/GenBank/DDBJ databases">
        <authorList>
            <consortium name="DOE Joint Genome Institute"/>
            <person name="Kuo A."/>
            <person name="Kohler A."/>
            <person name="Jargeat P."/>
            <person name="Nagy L.G."/>
            <person name="Floudas D."/>
            <person name="Copeland A."/>
            <person name="Barry K.W."/>
            <person name="Cichocki N."/>
            <person name="Veneault-Fourrey C."/>
            <person name="LaButti K."/>
            <person name="Lindquist E.A."/>
            <person name="Lipzen A."/>
            <person name="Lundell T."/>
            <person name="Morin E."/>
            <person name="Murat C."/>
            <person name="Sun H."/>
            <person name="Tunlid A."/>
            <person name="Henrissat B."/>
            <person name="Grigoriev I.V."/>
            <person name="Hibbett D.S."/>
            <person name="Martin F."/>
            <person name="Nordberg H.P."/>
            <person name="Cantor M.N."/>
            <person name="Hua S.X."/>
        </authorList>
    </citation>
    <scope>NUCLEOTIDE SEQUENCE [LARGE SCALE GENOMIC DNA]</scope>
    <source>
        <strain evidence="2 3">Ve08.2h10</strain>
    </source>
</reference>
<keyword evidence="3" id="KW-1185">Reference proteome</keyword>
<gene>
    <name evidence="2" type="ORF">PAXRUDRAFT_321991</name>
</gene>
<accession>A0A0D0DF27</accession>
<evidence type="ECO:0000313" key="3">
    <source>
        <dbReference type="Proteomes" id="UP000054538"/>
    </source>
</evidence>
<feature type="compositionally biased region" description="Low complexity" evidence="1">
    <location>
        <begin position="20"/>
        <end position="32"/>
    </location>
</feature>
<feature type="compositionally biased region" description="Polar residues" evidence="1">
    <location>
        <begin position="8"/>
        <end position="19"/>
    </location>
</feature>
<dbReference type="HOGENOM" id="CLU_2705554_0_0_1"/>
<proteinExistence type="predicted"/>
<dbReference type="InParanoid" id="A0A0D0DF27"/>
<evidence type="ECO:0000313" key="2">
    <source>
        <dbReference type="EMBL" id="KIK96227.1"/>
    </source>
</evidence>